<feature type="region of interest" description="Disordered" evidence="1">
    <location>
        <begin position="47"/>
        <end position="70"/>
    </location>
</feature>
<proteinExistence type="predicted"/>
<reference evidence="4" key="1">
    <citation type="submission" date="2017-02" db="UniProtKB">
        <authorList>
            <consortium name="WormBaseParasite"/>
        </authorList>
    </citation>
    <scope>IDENTIFICATION</scope>
</reference>
<dbReference type="Proteomes" id="UP000267096">
    <property type="component" value="Unassembled WGS sequence"/>
</dbReference>
<protein>
    <submittedName>
        <fullName evidence="4">Ovule protein</fullName>
    </submittedName>
</protein>
<gene>
    <name evidence="2" type="ORF">ASIM_LOCUS8285</name>
</gene>
<evidence type="ECO:0000313" key="2">
    <source>
        <dbReference type="EMBL" id="VDK31252.1"/>
    </source>
</evidence>
<reference evidence="2 3" key="2">
    <citation type="submission" date="2018-11" db="EMBL/GenBank/DDBJ databases">
        <authorList>
            <consortium name="Pathogen Informatics"/>
        </authorList>
    </citation>
    <scope>NUCLEOTIDE SEQUENCE [LARGE SCALE GENOMIC DNA]</scope>
</reference>
<sequence>MVWMVNNERSTLISDEVSFVVKEEPLSDYATMRSILDPNYSQMAADSSSSMLFEEQKPRCRPRGSIGLIE</sequence>
<evidence type="ECO:0000256" key="1">
    <source>
        <dbReference type="SAM" id="MobiDB-lite"/>
    </source>
</evidence>
<evidence type="ECO:0000313" key="4">
    <source>
        <dbReference type="WBParaSite" id="ASIM_0000852901-mRNA-1"/>
    </source>
</evidence>
<accession>A0A0M3JLJ8</accession>
<dbReference type="WBParaSite" id="ASIM_0000852901-mRNA-1">
    <property type="protein sequence ID" value="ASIM_0000852901-mRNA-1"/>
    <property type="gene ID" value="ASIM_0000852901"/>
</dbReference>
<organism evidence="4">
    <name type="scientific">Anisakis simplex</name>
    <name type="common">Herring worm</name>
    <dbReference type="NCBI Taxonomy" id="6269"/>
    <lineage>
        <taxon>Eukaryota</taxon>
        <taxon>Metazoa</taxon>
        <taxon>Ecdysozoa</taxon>
        <taxon>Nematoda</taxon>
        <taxon>Chromadorea</taxon>
        <taxon>Rhabditida</taxon>
        <taxon>Spirurina</taxon>
        <taxon>Ascaridomorpha</taxon>
        <taxon>Ascaridoidea</taxon>
        <taxon>Anisakidae</taxon>
        <taxon>Anisakis</taxon>
        <taxon>Anisakis simplex complex</taxon>
    </lineage>
</organism>
<dbReference type="AlphaFoldDB" id="A0A0M3JLJ8"/>
<evidence type="ECO:0000313" key="3">
    <source>
        <dbReference type="Proteomes" id="UP000267096"/>
    </source>
</evidence>
<dbReference type="EMBL" id="UYRR01022054">
    <property type="protein sequence ID" value="VDK31252.1"/>
    <property type="molecule type" value="Genomic_DNA"/>
</dbReference>
<keyword evidence="3" id="KW-1185">Reference proteome</keyword>
<name>A0A0M3JLJ8_ANISI</name>